<dbReference type="Proteomes" id="UP000179001">
    <property type="component" value="Unassembled WGS sequence"/>
</dbReference>
<feature type="region of interest" description="Disordered" evidence="2">
    <location>
        <begin position="1"/>
        <end position="38"/>
    </location>
</feature>
<dbReference type="AlphaFoldDB" id="A0A1F5T4V9"/>
<sequence length="632" mass="71985">MPLPASNMASPEQINKLRKKIAKEKPKDKKEKNEKKSSDEIKLSFWEKIQRPFAGQDFWEKIADKIEKQENEQAMNQVKEKITGQAQAEVDDFNASTKKLIEKVDSGDGKQQLTQIELEAQSAFARLQEQVQSETDFLNIQEQVNILPNYSVSQLESGGYEVDSPDGQVHSFETIEQLKNYFNQEQLAQLDLPPGYTLSEMITGGFEIWPPPGAGGEAHLFDTLEQVKAFIDQEKNKPATSTPSTTEQPTNDSNQELLQQVENEQKILQDIHEEIDREEMVLDNLIKLGHIENAKIIFDKFKVHIENDYLSDITPFQQKEIIARLKSISESIPQKPDIEPSSFDAKVNEVLLTPEELEQLNHGPSIDPRFPESKPNPDQAPRADLAFSTHQPEFEKNLASGNLNKASKNLKNLKSLLGQMGLTKDELGQAEQKIALLSKKLNQAKESETKNRAEIYQTRFDNLKKDLLEASSDKEKKSVLSQLQEFIDMMELPFDEKKPYYDELAELKKPKTHGKILDQIETEFADLIHAKIETTTESENNAEQLSNLFVKYGFWLTPNPTSPNEYQGLAHIQGIIDNSEDLFRRTASGKRLSTRDQQLLTYFETQDLDKLKRLLKEAKQAGLTEEKLDKAA</sequence>
<feature type="coiled-coil region" evidence="1">
    <location>
        <begin position="254"/>
        <end position="288"/>
    </location>
</feature>
<dbReference type="STRING" id="1798002.A2478_02200"/>
<feature type="region of interest" description="Disordered" evidence="2">
    <location>
        <begin position="233"/>
        <end position="253"/>
    </location>
</feature>
<protein>
    <submittedName>
        <fullName evidence="3">Uncharacterized protein</fullName>
    </submittedName>
</protein>
<feature type="compositionally biased region" description="Basic and acidic residues" evidence="2">
    <location>
        <begin position="23"/>
        <end position="38"/>
    </location>
</feature>
<evidence type="ECO:0000256" key="2">
    <source>
        <dbReference type="SAM" id="MobiDB-lite"/>
    </source>
</evidence>
<feature type="compositionally biased region" description="Polar residues" evidence="2">
    <location>
        <begin position="238"/>
        <end position="253"/>
    </location>
</feature>
<evidence type="ECO:0000256" key="1">
    <source>
        <dbReference type="SAM" id="Coils"/>
    </source>
</evidence>
<keyword evidence="1" id="KW-0175">Coiled coil</keyword>
<comment type="caution">
    <text evidence="3">The sequence shown here is derived from an EMBL/GenBank/DDBJ whole genome shotgun (WGS) entry which is preliminary data.</text>
</comment>
<feature type="region of interest" description="Disordered" evidence="2">
    <location>
        <begin position="360"/>
        <end position="381"/>
    </location>
</feature>
<name>A0A1F5T4V9_9BACT</name>
<proteinExistence type="predicted"/>
<accession>A0A1F5T4V9</accession>
<dbReference type="EMBL" id="MFGJ01000001">
    <property type="protein sequence ID" value="OGF33481.1"/>
    <property type="molecule type" value="Genomic_DNA"/>
</dbReference>
<reference evidence="3 4" key="1">
    <citation type="journal article" date="2016" name="Nat. Commun.">
        <title>Thousands of microbial genomes shed light on interconnected biogeochemical processes in an aquifer system.</title>
        <authorList>
            <person name="Anantharaman K."/>
            <person name="Brown C.T."/>
            <person name="Hug L.A."/>
            <person name="Sharon I."/>
            <person name="Castelle C.J."/>
            <person name="Probst A.J."/>
            <person name="Thomas B.C."/>
            <person name="Singh A."/>
            <person name="Wilkins M.J."/>
            <person name="Karaoz U."/>
            <person name="Brodie E.L."/>
            <person name="Williams K.H."/>
            <person name="Hubbard S.S."/>
            <person name="Banfield J.F."/>
        </authorList>
    </citation>
    <scope>NUCLEOTIDE SEQUENCE [LARGE SCALE GENOMIC DNA]</scope>
</reference>
<evidence type="ECO:0000313" key="3">
    <source>
        <dbReference type="EMBL" id="OGF33481.1"/>
    </source>
</evidence>
<organism evidence="3 4">
    <name type="scientific">Candidatus Falkowbacteria bacterium RIFOXYC2_FULL_36_12</name>
    <dbReference type="NCBI Taxonomy" id="1798002"/>
    <lineage>
        <taxon>Bacteria</taxon>
        <taxon>Candidatus Falkowiibacteriota</taxon>
    </lineage>
</organism>
<gene>
    <name evidence="3" type="ORF">A2478_02200</name>
</gene>
<evidence type="ECO:0000313" key="4">
    <source>
        <dbReference type="Proteomes" id="UP000179001"/>
    </source>
</evidence>